<dbReference type="PANTHER" id="PTHR47027">
    <property type="entry name" value="REVERSE TRANSCRIPTASE DOMAIN-CONTAINING PROTEIN"/>
    <property type="match status" value="1"/>
</dbReference>
<sequence length="572" mass="64551">MVENCPPEMAEKRAQSLHKRPRQPQEAVANKKLYRLFDSSHLVVYGETAESIERHNQWLQSHAEFAKDDDLRPRLLATAQERHERLRSLTISEALVLFPFLAPEASSLNCLRDLGLPETLLTTIKQLYSGNTVTTSFAGVTTESVEVSRGLRQGCPLSPILYLLYVSGLERAIERSSLGFSLKYSTTSIDENRKILGLAFADDIVLMTENHRDMQALLNICAAEVGKLGLRYNAKKTTVVQLVGVTLGNETLTLSGKALGVASSYKYLGVTLRCLLQRYVDIHPMGPPAPPPESHVASVRKYLRAYFTDAGREGKRVRTSKKAQVQHTDFNFFSGRLKMAELVERVAGTASYGSRFTDDATYFFLSLVEQFPALWDPSRDDYSNSILRSTLWQQISDEMQERYPDCGPYTPGALRSFFNNKRRTYRNERKKICKTKSSQPAEDIYTGRFVLQRKHLVHIEDTGFREISANAMKAVMTHERQVLFSLHGRKGKRAFVDLSLCRLVTDVICQKAGVDVMEAKAFIKRWLPGSGDRCGGRKRRFKKAFNVEQPDDSCSRRGDNRLPATAGFLPSQ</sequence>
<dbReference type="PROSITE" id="PS51029">
    <property type="entry name" value="MADF"/>
    <property type="match status" value="1"/>
</dbReference>
<name>A0A9D4T5N1_RHISA</name>
<evidence type="ECO:0008006" key="6">
    <source>
        <dbReference type="Google" id="ProtNLM"/>
    </source>
</evidence>
<comment type="caution">
    <text evidence="4">The sequence shown here is derived from an EMBL/GenBank/DDBJ whole genome shotgun (WGS) entry which is preliminary data.</text>
</comment>
<organism evidence="4 5">
    <name type="scientific">Rhipicephalus sanguineus</name>
    <name type="common">Brown dog tick</name>
    <name type="synonym">Ixodes sanguineus</name>
    <dbReference type="NCBI Taxonomy" id="34632"/>
    <lineage>
        <taxon>Eukaryota</taxon>
        <taxon>Metazoa</taxon>
        <taxon>Ecdysozoa</taxon>
        <taxon>Arthropoda</taxon>
        <taxon>Chelicerata</taxon>
        <taxon>Arachnida</taxon>
        <taxon>Acari</taxon>
        <taxon>Parasitiformes</taxon>
        <taxon>Ixodida</taxon>
        <taxon>Ixodoidea</taxon>
        <taxon>Ixodidae</taxon>
        <taxon>Rhipicephalinae</taxon>
        <taxon>Rhipicephalus</taxon>
        <taxon>Rhipicephalus</taxon>
    </lineage>
</organism>
<keyword evidence="5" id="KW-1185">Reference proteome</keyword>
<dbReference type="Pfam" id="PF00078">
    <property type="entry name" value="RVT_1"/>
    <property type="match status" value="1"/>
</dbReference>
<protein>
    <recommendedName>
        <fullName evidence="6">Reverse transcriptase domain-containing protein</fullName>
    </recommendedName>
</protein>
<evidence type="ECO:0000313" key="5">
    <source>
        <dbReference type="Proteomes" id="UP000821837"/>
    </source>
</evidence>
<accession>A0A9D4T5N1</accession>
<dbReference type="EMBL" id="JABSTV010001246">
    <property type="protein sequence ID" value="KAH7975836.1"/>
    <property type="molecule type" value="Genomic_DNA"/>
</dbReference>
<dbReference type="PANTHER" id="PTHR47027:SF20">
    <property type="entry name" value="REVERSE TRANSCRIPTASE-LIKE PROTEIN WITH RNA-DIRECTED DNA POLYMERASE DOMAIN"/>
    <property type="match status" value="1"/>
</dbReference>
<dbReference type="VEuPathDB" id="VectorBase:RSAN_045255"/>
<evidence type="ECO:0000259" key="3">
    <source>
        <dbReference type="PROSITE" id="PS51029"/>
    </source>
</evidence>
<gene>
    <name evidence="4" type="ORF">HPB52_006181</name>
</gene>
<proteinExistence type="predicted"/>
<dbReference type="Proteomes" id="UP000821837">
    <property type="component" value="Chromosome 10"/>
</dbReference>
<reference evidence="4" key="2">
    <citation type="submission" date="2021-09" db="EMBL/GenBank/DDBJ databases">
        <authorList>
            <person name="Jia N."/>
            <person name="Wang J."/>
            <person name="Shi W."/>
            <person name="Du L."/>
            <person name="Sun Y."/>
            <person name="Zhan W."/>
            <person name="Jiang J."/>
            <person name="Wang Q."/>
            <person name="Zhang B."/>
            <person name="Ji P."/>
            <person name="Sakyi L.B."/>
            <person name="Cui X."/>
            <person name="Yuan T."/>
            <person name="Jiang B."/>
            <person name="Yang W."/>
            <person name="Lam T.T.-Y."/>
            <person name="Chang Q."/>
            <person name="Ding S."/>
            <person name="Wang X."/>
            <person name="Zhu J."/>
            <person name="Ruan X."/>
            <person name="Zhao L."/>
            <person name="Wei J."/>
            <person name="Que T."/>
            <person name="Du C."/>
            <person name="Cheng J."/>
            <person name="Dai P."/>
            <person name="Han X."/>
            <person name="Huang E."/>
            <person name="Gao Y."/>
            <person name="Liu J."/>
            <person name="Shao H."/>
            <person name="Ye R."/>
            <person name="Li L."/>
            <person name="Wei W."/>
            <person name="Wang X."/>
            <person name="Wang C."/>
            <person name="Huo Q."/>
            <person name="Li W."/>
            <person name="Guo W."/>
            <person name="Chen H."/>
            <person name="Chen S."/>
            <person name="Zhou L."/>
            <person name="Zhou L."/>
            <person name="Ni X."/>
            <person name="Tian J."/>
            <person name="Zhou Y."/>
            <person name="Sheng Y."/>
            <person name="Liu T."/>
            <person name="Pan Y."/>
            <person name="Xia L."/>
            <person name="Li J."/>
            <person name="Zhao F."/>
            <person name="Cao W."/>
        </authorList>
    </citation>
    <scope>NUCLEOTIDE SEQUENCE</scope>
    <source>
        <strain evidence="4">Rsan-2018</strain>
        <tissue evidence="4">Larvae</tissue>
    </source>
</reference>
<feature type="domain" description="MADF" evidence="3">
    <location>
        <begin position="363"/>
        <end position="457"/>
    </location>
</feature>
<dbReference type="PROSITE" id="PS50878">
    <property type="entry name" value="RT_POL"/>
    <property type="match status" value="1"/>
</dbReference>
<dbReference type="InterPro" id="IPR043502">
    <property type="entry name" value="DNA/RNA_pol_sf"/>
</dbReference>
<dbReference type="Pfam" id="PF10545">
    <property type="entry name" value="MADF_DNA_bdg"/>
    <property type="match status" value="1"/>
</dbReference>
<reference evidence="4" key="1">
    <citation type="journal article" date="2020" name="Cell">
        <title>Large-Scale Comparative Analyses of Tick Genomes Elucidate Their Genetic Diversity and Vector Capacities.</title>
        <authorList>
            <consortium name="Tick Genome and Microbiome Consortium (TIGMIC)"/>
            <person name="Jia N."/>
            <person name="Wang J."/>
            <person name="Shi W."/>
            <person name="Du L."/>
            <person name="Sun Y."/>
            <person name="Zhan W."/>
            <person name="Jiang J.F."/>
            <person name="Wang Q."/>
            <person name="Zhang B."/>
            <person name="Ji P."/>
            <person name="Bell-Sakyi L."/>
            <person name="Cui X.M."/>
            <person name="Yuan T.T."/>
            <person name="Jiang B.G."/>
            <person name="Yang W.F."/>
            <person name="Lam T.T."/>
            <person name="Chang Q.C."/>
            <person name="Ding S.J."/>
            <person name="Wang X.J."/>
            <person name="Zhu J.G."/>
            <person name="Ruan X.D."/>
            <person name="Zhao L."/>
            <person name="Wei J.T."/>
            <person name="Ye R.Z."/>
            <person name="Que T.C."/>
            <person name="Du C.H."/>
            <person name="Zhou Y.H."/>
            <person name="Cheng J.X."/>
            <person name="Dai P.F."/>
            <person name="Guo W.B."/>
            <person name="Han X.H."/>
            <person name="Huang E.J."/>
            <person name="Li L.F."/>
            <person name="Wei W."/>
            <person name="Gao Y.C."/>
            <person name="Liu J.Z."/>
            <person name="Shao H.Z."/>
            <person name="Wang X."/>
            <person name="Wang C.C."/>
            <person name="Yang T.C."/>
            <person name="Huo Q.B."/>
            <person name="Li W."/>
            <person name="Chen H.Y."/>
            <person name="Chen S.E."/>
            <person name="Zhou L.G."/>
            <person name="Ni X.B."/>
            <person name="Tian J.H."/>
            <person name="Sheng Y."/>
            <person name="Liu T."/>
            <person name="Pan Y.S."/>
            <person name="Xia L.Y."/>
            <person name="Li J."/>
            <person name="Zhao F."/>
            <person name="Cao W.C."/>
        </authorList>
    </citation>
    <scope>NUCLEOTIDE SEQUENCE</scope>
    <source>
        <strain evidence="4">Rsan-2018</strain>
    </source>
</reference>
<dbReference type="GO" id="GO:0071897">
    <property type="term" value="P:DNA biosynthetic process"/>
    <property type="evidence" value="ECO:0007669"/>
    <property type="project" value="UniProtKB-ARBA"/>
</dbReference>
<dbReference type="VEuPathDB" id="VectorBase:RSAN_042048"/>
<evidence type="ECO:0000259" key="2">
    <source>
        <dbReference type="PROSITE" id="PS50878"/>
    </source>
</evidence>
<dbReference type="VEuPathDB" id="VectorBase:RSAN_026408"/>
<evidence type="ECO:0000313" key="4">
    <source>
        <dbReference type="EMBL" id="KAH7975836.1"/>
    </source>
</evidence>
<evidence type="ECO:0000256" key="1">
    <source>
        <dbReference type="SAM" id="MobiDB-lite"/>
    </source>
</evidence>
<dbReference type="SUPFAM" id="SSF56672">
    <property type="entry name" value="DNA/RNA polymerases"/>
    <property type="match status" value="1"/>
</dbReference>
<feature type="region of interest" description="Disordered" evidence="1">
    <location>
        <begin position="1"/>
        <end position="25"/>
    </location>
</feature>
<feature type="domain" description="Reverse transcriptase" evidence="2">
    <location>
        <begin position="1"/>
        <end position="272"/>
    </location>
</feature>
<dbReference type="InterPro" id="IPR006578">
    <property type="entry name" value="MADF-dom"/>
</dbReference>
<dbReference type="AlphaFoldDB" id="A0A9D4T5N1"/>
<dbReference type="SMART" id="SM00595">
    <property type="entry name" value="MADF"/>
    <property type="match status" value="1"/>
</dbReference>
<dbReference type="InterPro" id="IPR000477">
    <property type="entry name" value="RT_dom"/>
</dbReference>